<keyword evidence="1" id="KW-0472">Membrane</keyword>
<feature type="transmembrane region" description="Helical" evidence="1">
    <location>
        <begin position="72"/>
        <end position="93"/>
    </location>
</feature>
<evidence type="ECO:0000313" key="3">
    <source>
        <dbReference type="Proteomes" id="UP000289497"/>
    </source>
</evidence>
<keyword evidence="3" id="KW-1185">Reference proteome</keyword>
<dbReference type="AlphaFoldDB" id="A0A449B6L6"/>
<organism evidence="2 3">
    <name type="scientific">Mycoplasmopsis columboralis</name>
    <dbReference type="NCBI Taxonomy" id="171282"/>
    <lineage>
        <taxon>Bacteria</taxon>
        <taxon>Bacillati</taxon>
        <taxon>Mycoplasmatota</taxon>
        <taxon>Mycoplasmoidales</taxon>
        <taxon>Metamycoplasmataceae</taxon>
        <taxon>Mycoplasmopsis</taxon>
    </lineage>
</organism>
<reference evidence="2 3" key="1">
    <citation type="submission" date="2019-01" db="EMBL/GenBank/DDBJ databases">
        <authorList>
            <consortium name="Pathogen Informatics"/>
        </authorList>
    </citation>
    <scope>NUCLEOTIDE SEQUENCE [LARGE SCALE GENOMIC DNA]</scope>
    <source>
        <strain evidence="2 3">NCTC10179</strain>
    </source>
</reference>
<dbReference type="EMBL" id="LR215039">
    <property type="protein sequence ID" value="VEU76202.1"/>
    <property type="molecule type" value="Genomic_DNA"/>
</dbReference>
<name>A0A449B6L6_9BACT</name>
<dbReference type="KEGG" id="mcou:NCTC10179_00373"/>
<feature type="transmembrane region" description="Helical" evidence="1">
    <location>
        <begin position="99"/>
        <end position="131"/>
    </location>
</feature>
<sequence length="232" mass="27858">MLLIFAHVLWGICSFIGFILIINLESSHYTPTFIALMAKEKIKKSLKDRETLNGDFKNALLIIYFKIKKFSLSYISIIIIYFSWTSLYLYWVIPNMKELFIYFVLDLVITGVYGIFLIRTFFITSTFVRFLRTFKKAMNKNEIGKENIIHFQKEINDNFDDLKDVQISFFVKRYVWKHKTLFMLSFGMLYDYYGTDFVMIMPIILKDIDNPQSIYFSFYHQEVINFYKELKN</sequence>
<feature type="transmembrane region" description="Helical" evidence="1">
    <location>
        <begin position="6"/>
        <end position="24"/>
    </location>
</feature>
<protein>
    <submittedName>
        <fullName evidence="2">Uncharacterized protein</fullName>
    </submittedName>
</protein>
<proteinExistence type="predicted"/>
<feature type="transmembrane region" description="Helical" evidence="1">
    <location>
        <begin position="181"/>
        <end position="205"/>
    </location>
</feature>
<dbReference type="Proteomes" id="UP000289497">
    <property type="component" value="Chromosome"/>
</dbReference>
<evidence type="ECO:0000256" key="1">
    <source>
        <dbReference type="SAM" id="Phobius"/>
    </source>
</evidence>
<keyword evidence="1" id="KW-0812">Transmembrane</keyword>
<keyword evidence="1" id="KW-1133">Transmembrane helix</keyword>
<evidence type="ECO:0000313" key="2">
    <source>
        <dbReference type="EMBL" id="VEU76202.1"/>
    </source>
</evidence>
<gene>
    <name evidence="2" type="ORF">NCTC10179_00373</name>
</gene>
<accession>A0A449B6L6</accession>